<sequence>MPREFHGACASQPEAEFVAGVFASLDTGAPARKHQQGSPFWFGSYRLASRSGVAHQSARCGGPRQ</sequence>
<dbReference type="AlphaFoldDB" id="S9P2B3"/>
<comment type="caution">
    <text evidence="1">The sequence shown here is derived from an EMBL/GenBank/DDBJ whole genome shotgun (WGS) entry which is preliminary data.</text>
</comment>
<dbReference type="Proteomes" id="UP000011682">
    <property type="component" value="Unassembled WGS sequence"/>
</dbReference>
<accession>S9P2B3</accession>
<name>S9P2B3_CYSF2</name>
<evidence type="ECO:0000313" key="1">
    <source>
        <dbReference type="EMBL" id="EPX56412.1"/>
    </source>
</evidence>
<protein>
    <submittedName>
        <fullName evidence="1">Uncharacterized protein</fullName>
    </submittedName>
</protein>
<gene>
    <name evidence="1" type="ORF">D187_007754</name>
</gene>
<evidence type="ECO:0000313" key="2">
    <source>
        <dbReference type="Proteomes" id="UP000011682"/>
    </source>
</evidence>
<keyword evidence="2" id="KW-1185">Reference proteome</keyword>
<proteinExistence type="predicted"/>
<dbReference type="EMBL" id="ANAH02000066">
    <property type="protein sequence ID" value="EPX56412.1"/>
    <property type="molecule type" value="Genomic_DNA"/>
</dbReference>
<reference evidence="1" key="1">
    <citation type="submission" date="2013-05" db="EMBL/GenBank/DDBJ databases">
        <title>Genome assembly of Cystobacter fuscus DSM 2262.</title>
        <authorList>
            <person name="Sharma G."/>
            <person name="Khatri I."/>
            <person name="Kaur C."/>
            <person name="Mayilraj S."/>
            <person name="Subramanian S."/>
        </authorList>
    </citation>
    <scope>NUCLEOTIDE SEQUENCE [LARGE SCALE GENOMIC DNA]</scope>
    <source>
        <strain evidence="1">DSM 2262</strain>
    </source>
</reference>
<organism evidence="1 2">
    <name type="scientific">Cystobacter fuscus (strain ATCC 25194 / DSM 2262 / NBRC 100088 / M29)</name>
    <dbReference type="NCBI Taxonomy" id="1242864"/>
    <lineage>
        <taxon>Bacteria</taxon>
        <taxon>Pseudomonadati</taxon>
        <taxon>Myxococcota</taxon>
        <taxon>Myxococcia</taxon>
        <taxon>Myxococcales</taxon>
        <taxon>Cystobacterineae</taxon>
        <taxon>Archangiaceae</taxon>
        <taxon>Cystobacter</taxon>
    </lineage>
</organism>